<dbReference type="AlphaFoldDB" id="A0A127FAW8"/>
<dbReference type="RefSeq" id="WP_066921090.1">
    <property type="nucleotide sequence ID" value="NZ_CP011971.1"/>
</dbReference>
<keyword evidence="6" id="KW-1185">Reference proteome</keyword>
<dbReference type="InterPro" id="IPR029045">
    <property type="entry name" value="ClpP/crotonase-like_dom_sf"/>
</dbReference>
<dbReference type="EMBL" id="CP011971">
    <property type="protein sequence ID" value="AMN47563.1"/>
    <property type="molecule type" value="Genomic_DNA"/>
</dbReference>
<evidence type="ECO:0000256" key="3">
    <source>
        <dbReference type="RuleBase" id="RU003707"/>
    </source>
</evidence>
<keyword evidence="5" id="KW-0808">Transferase</keyword>
<proteinExistence type="inferred from homology"/>
<dbReference type="CDD" id="cd06558">
    <property type="entry name" value="crotonase-like"/>
    <property type="match status" value="1"/>
</dbReference>
<protein>
    <submittedName>
        <fullName evidence="5">Acetyl-CoA acetyltransferase</fullName>
    </submittedName>
</protein>
<dbReference type="InterPro" id="IPR001753">
    <property type="entry name" value="Enoyl-CoA_hydra/iso"/>
</dbReference>
<evidence type="ECO:0000256" key="2">
    <source>
        <dbReference type="ARBA" id="ARBA00023239"/>
    </source>
</evidence>
<dbReference type="SUPFAM" id="SSF52096">
    <property type="entry name" value="ClpP/crotonase"/>
    <property type="match status" value="1"/>
</dbReference>
<dbReference type="Pfam" id="PF00378">
    <property type="entry name" value="ECH_1"/>
    <property type="match status" value="1"/>
</dbReference>
<dbReference type="Proteomes" id="UP000070250">
    <property type="component" value="Chromosome"/>
</dbReference>
<dbReference type="InterPro" id="IPR014748">
    <property type="entry name" value="Enoyl-CoA_hydra_C"/>
</dbReference>
<name>A0A127FAW8_STEDE</name>
<evidence type="ECO:0000313" key="5">
    <source>
        <dbReference type="EMBL" id="AMN47563.1"/>
    </source>
</evidence>
<dbReference type="STRING" id="465721.ACG33_10730"/>
<dbReference type="GO" id="GO:0016829">
    <property type="term" value="F:lyase activity"/>
    <property type="evidence" value="ECO:0007669"/>
    <property type="project" value="UniProtKB-KW"/>
</dbReference>
<dbReference type="PROSITE" id="PS00166">
    <property type="entry name" value="ENOYL_COA_HYDRATASE"/>
    <property type="match status" value="1"/>
</dbReference>
<dbReference type="InterPro" id="IPR040771">
    <property type="entry name" value="TLP1_add_C"/>
</dbReference>
<dbReference type="PANTHER" id="PTHR11941">
    <property type="entry name" value="ENOYL-COA HYDRATASE-RELATED"/>
    <property type="match status" value="1"/>
</dbReference>
<organism evidence="5 6">
    <name type="scientific">Steroidobacter denitrificans</name>
    <dbReference type="NCBI Taxonomy" id="465721"/>
    <lineage>
        <taxon>Bacteria</taxon>
        <taxon>Pseudomonadati</taxon>
        <taxon>Pseudomonadota</taxon>
        <taxon>Gammaproteobacteria</taxon>
        <taxon>Steroidobacterales</taxon>
        <taxon>Steroidobacteraceae</taxon>
        <taxon>Steroidobacter</taxon>
    </lineage>
</organism>
<evidence type="ECO:0000256" key="1">
    <source>
        <dbReference type="ARBA" id="ARBA00005254"/>
    </source>
</evidence>
<comment type="similarity">
    <text evidence="1 3">Belongs to the enoyl-CoA hydratase/isomerase family.</text>
</comment>
<accession>A0A127FAW8</accession>
<dbReference type="KEGG" id="sdf:ACG33_10730"/>
<sequence length="786" mass="84817">MTVADNTPIIVGVGQFTERIDSPEYQGLSPVDIAAKAAERALADTGGAQGLRGAIDVIATTRTFEDSGPSPAVFGKTDNFPRSIARRLGIDPRYAFWEKAGGNTPQQLVSRFCGELAAGTAQAALLAGAEAISTLRHLSSQGQKRNWAEHVEGQVEDGGWGLKGMVTYYNARHRIIGAPEGYALLENARRGRLGMTRDAYAREMGRLFAPFSHIAAANPYSCSAASGYTVDDLITVTERNRMIVDPYPQRLVAKDAVNQGAAVVLTTVGRARQLGIVESKWVYLHGYAVLSEREIMERQDLGASPAARLATTAALEAAGIGADDIEYFDFYSCFPIPVFNVACDELRLPPDDPRGLTVTGGLPYFGGPGNNYSMHAIAAIVAKLRANPGSYGFVGANGGWMSKYAAGVYSTRPVPWKVCDSGALQARIDALPAPVVLQEADGEATIESYTIVYQRGQPAYALIVGRLAAGNERFLALSQDGDGETLARMLKEEPLGQRVHVRSFGVGNRFTFTAARMNELFPPGPKEFRERYEYCLVERRDHLLEVTINRPESHNSLHPMAGEELAEIFDAYEDDDDLWVAILTGAGTEAFCSGNDLKYSASGKPVWIPKSGFGGVTRRRRVKPLIAAVNGIAMGGGTEIALACDLVVADDKAVFALSEVRVGLFAGAGGIVRLPRQIPKKVAMEMILTGRRAGAEEMCGWGLVNRVVPAGTALEAARRLAEEILEGSPTSVRLSMEVMNHAERIPAEVEAVPFPPHIIDALITSEDGFEGPMAFAQKRKPNWKNR</sequence>
<gene>
    <name evidence="5" type="ORF">ACG33_10730</name>
</gene>
<keyword evidence="2" id="KW-0456">Lyase</keyword>
<dbReference type="PATRIC" id="fig|465721.4.peg.2280"/>
<evidence type="ECO:0000313" key="6">
    <source>
        <dbReference type="Proteomes" id="UP000070250"/>
    </source>
</evidence>
<evidence type="ECO:0000259" key="4">
    <source>
        <dbReference type="Pfam" id="PF18313"/>
    </source>
</evidence>
<dbReference type="Gene3D" id="1.10.12.10">
    <property type="entry name" value="Lyase 2-enoyl-coa Hydratase, Chain A, domain 2"/>
    <property type="match status" value="1"/>
</dbReference>
<dbReference type="Gene3D" id="2.40.50.840">
    <property type="match status" value="1"/>
</dbReference>
<dbReference type="Gene3D" id="3.40.47.10">
    <property type="match status" value="1"/>
</dbReference>
<dbReference type="GO" id="GO:0006635">
    <property type="term" value="P:fatty acid beta-oxidation"/>
    <property type="evidence" value="ECO:0007669"/>
    <property type="project" value="TreeGrafter"/>
</dbReference>
<dbReference type="Pfam" id="PF18313">
    <property type="entry name" value="TLP1_add_C"/>
    <property type="match status" value="1"/>
</dbReference>
<dbReference type="GO" id="GO:0016746">
    <property type="term" value="F:acyltransferase activity"/>
    <property type="evidence" value="ECO:0007669"/>
    <property type="project" value="InterPro"/>
</dbReference>
<dbReference type="OrthoDB" id="4470569at2"/>
<dbReference type="PANTHER" id="PTHR11941:SF158">
    <property type="entry name" value="ENOYL-COA HYDRATASE (AFU_ORTHOLOGUE AFUA_2G10650)"/>
    <property type="match status" value="1"/>
</dbReference>
<dbReference type="SUPFAM" id="SSF53901">
    <property type="entry name" value="Thiolase-like"/>
    <property type="match status" value="2"/>
</dbReference>
<dbReference type="Gene3D" id="3.90.226.10">
    <property type="entry name" value="2-enoyl-CoA Hydratase, Chain A, domain 1"/>
    <property type="match status" value="1"/>
</dbReference>
<dbReference type="InterPro" id="IPR018376">
    <property type="entry name" value="Enoyl-CoA_hyd/isom_CS"/>
</dbReference>
<reference evidence="5 6" key="1">
    <citation type="submission" date="2015-06" db="EMBL/GenBank/DDBJ databases">
        <title>A Comprehensive Approach to Explore the Metabolic and Phylogenetic Diversity of Bacterial Steroid Degradation in the Environment: Testosterone as an Example.</title>
        <authorList>
            <person name="Yang F.-C."/>
            <person name="Chen Y.-L."/>
            <person name="Yu C.-P."/>
            <person name="Tang S.-L."/>
            <person name="Wang P.-H."/>
            <person name="Ismail W."/>
            <person name="Wang C.-H."/>
            <person name="Yang C.-Y."/>
            <person name="Chiang Y.-R."/>
        </authorList>
    </citation>
    <scope>NUCLEOTIDE SEQUENCE [LARGE SCALE GENOMIC DNA]</scope>
    <source>
        <strain evidence="5 6">DSM 18526</strain>
    </source>
</reference>
<dbReference type="NCBIfam" id="NF006105">
    <property type="entry name" value="PRK08257.1-4"/>
    <property type="match status" value="1"/>
</dbReference>
<feature type="domain" description="Thiolase-like protein type 1 additional C-terminal" evidence="4">
    <location>
        <begin position="424"/>
        <end position="503"/>
    </location>
</feature>
<dbReference type="InterPro" id="IPR016039">
    <property type="entry name" value="Thiolase-like"/>
</dbReference>